<evidence type="ECO:0000313" key="2">
    <source>
        <dbReference type="Proteomes" id="UP000318017"/>
    </source>
</evidence>
<organism evidence="1 2">
    <name type="scientific">Aureliella helgolandensis</name>
    <dbReference type="NCBI Taxonomy" id="2527968"/>
    <lineage>
        <taxon>Bacteria</taxon>
        <taxon>Pseudomonadati</taxon>
        <taxon>Planctomycetota</taxon>
        <taxon>Planctomycetia</taxon>
        <taxon>Pirellulales</taxon>
        <taxon>Pirellulaceae</taxon>
        <taxon>Aureliella</taxon>
    </lineage>
</organism>
<dbReference type="RefSeq" id="WP_231690848.1">
    <property type="nucleotide sequence ID" value="NZ_CP036298.1"/>
</dbReference>
<keyword evidence="2" id="KW-1185">Reference proteome</keyword>
<dbReference type="EMBL" id="CP036298">
    <property type="protein sequence ID" value="QDV25998.1"/>
    <property type="molecule type" value="Genomic_DNA"/>
</dbReference>
<proteinExistence type="predicted"/>
<sequence>MHRISEQQIKFDREALGSAGSELKSGKTDTAFKRRCGRGCRSIDSELLASLTKPNEGTVLNNAICGRILVGDQSLQYTYAAAIRKMTCAIIWASTMSR</sequence>
<evidence type="ECO:0000313" key="1">
    <source>
        <dbReference type="EMBL" id="QDV25998.1"/>
    </source>
</evidence>
<name>A0A518GBM7_9BACT</name>
<gene>
    <name evidence="1" type="ORF">Q31a_43680</name>
</gene>
<protein>
    <submittedName>
        <fullName evidence="1">Uncharacterized protein</fullName>
    </submittedName>
</protein>
<dbReference type="Proteomes" id="UP000318017">
    <property type="component" value="Chromosome"/>
</dbReference>
<dbReference type="AlphaFoldDB" id="A0A518GBM7"/>
<dbReference type="KEGG" id="ahel:Q31a_43680"/>
<accession>A0A518GBM7</accession>
<reference evidence="1 2" key="1">
    <citation type="submission" date="2019-02" db="EMBL/GenBank/DDBJ databases">
        <title>Deep-cultivation of Planctomycetes and their phenomic and genomic characterization uncovers novel biology.</title>
        <authorList>
            <person name="Wiegand S."/>
            <person name="Jogler M."/>
            <person name="Boedeker C."/>
            <person name="Pinto D."/>
            <person name="Vollmers J."/>
            <person name="Rivas-Marin E."/>
            <person name="Kohn T."/>
            <person name="Peeters S.H."/>
            <person name="Heuer A."/>
            <person name="Rast P."/>
            <person name="Oberbeckmann S."/>
            <person name="Bunk B."/>
            <person name="Jeske O."/>
            <person name="Meyerdierks A."/>
            <person name="Storesund J.E."/>
            <person name="Kallscheuer N."/>
            <person name="Luecker S."/>
            <person name="Lage O.M."/>
            <person name="Pohl T."/>
            <person name="Merkel B.J."/>
            <person name="Hornburger P."/>
            <person name="Mueller R.-W."/>
            <person name="Bruemmer F."/>
            <person name="Labrenz M."/>
            <person name="Spormann A.M."/>
            <person name="Op den Camp H."/>
            <person name="Overmann J."/>
            <person name="Amann R."/>
            <person name="Jetten M.S.M."/>
            <person name="Mascher T."/>
            <person name="Medema M.H."/>
            <person name="Devos D.P."/>
            <person name="Kaster A.-K."/>
            <person name="Ovreas L."/>
            <person name="Rohde M."/>
            <person name="Galperin M.Y."/>
            <person name="Jogler C."/>
        </authorList>
    </citation>
    <scope>NUCLEOTIDE SEQUENCE [LARGE SCALE GENOMIC DNA]</scope>
    <source>
        <strain evidence="1 2">Q31a</strain>
    </source>
</reference>